<reference evidence="2" key="1">
    <citation type="submission" date="2019-02" db="EMBL/GenBank/DDBJ databases">
        <title>Isolation and identification of novel species under the genus Muribaculum.</title>
        <authorList>
            <person name="Miyake S."/>
            <person name="Ding Y."/>
            <person name="Low A."/>
            <person name="Soh M."/>
            <person name="Seedorf H."/>
        </authorList>
    </citation>
    <scope>NUCLEOTIDE SEQUENCE [LARGE SCALE GENOMIC DNA]</scope>
    <source>
        <strain evidence="2">H5</strain>
    </source>
</reference>
<dbReference type="AlphaFoldDB" id="A0A4P7W2J3"/>
<accession>A0A4P7W2J3</accession>
<sequence>MQQTANTIQNPNNFIVPSFINATYVAGRLSVGIYHMAERTTTESIIFSNAANAMDYAFSLQKRHGLYIARRAFELLLWEIQRTGAICNRAKAQASVSIK</sequence>
<dbReference type="RefSeq" id="WP_136415176.1">
    <property type="nucleotide sequence ID" value="NZ_CAXHQF010000003.1"/>
</dbReference>
<evidence type="ECO:0000313" key="2">
    <source>
        <dbReference type="Proteomes" id="UP000297149"/>
    </source>
</evidence>
<proteinExistence type="predicted"/>
<dbReference type="EMBL" id="CP039396">
    <property type="protein sequence ID" value="QCD42169.1"/>
    <property type="molecule type" value="Genomic_DNA"/>
</dbReference>
<keyword evidence="2" id="KW-1185">Reference proteome</keyword>
<protein>
    <submittedName>
        <fullName evidence="1">Uncharacterized protein</fullName>
    </submittedName>
</protein>
<gene>
    <name evidence="1" type="ORF">E7747_07715</name>
</gene>
<dbReference type="KEGG" id="ddb:E7747_07715"/>
<dbReference type="Proteomes" id="UP000297149">
    <property type="component" value="Chromosome"/>
</dbReference>
<organism evidence="1 2">
    <name type="scientific">Duncaniella dubosii</name>
    <dbReference type="NCBI Taxonomy" id="2518971"/>
    <lineage>
        <taxon>Bacteria</taxon>
        <taxon>Pseudomonadati</taxon>
        <taxon>Bacteroidota</taxon>
        <taxon>Bacteroidia</taxon>
        <taxon>Bacteroidales</taxon>
        <taxon>Muribaculaceae</taxon>
        <taxon>Duncaniella</taxon>
    </lineage>
</organism>
<evidence type="ECO:0000313" key="1">
    <source>
        <dbReference type="EMBL" id="QCD42169.1"/>
    </source>
</evidence>
<name>A0A4P7W2J3_9BACT</name>